<gene>
    <name evidence="9" type="ORF">ACFFLM_24860</name>
</gene>
<feature type="chain" id="PRO_5046279332" evidence="7">
    <location>
        <begin position="26"/>
        <end position="370"/>
    </location>
</feature>
<comment type="similarity">
    <text evidence="2">Belongs to the BMP lipoprotein family.</text>
</comment>
<keyword evidence="3" id="KW-1003">Cell membrane</keyword>
<evidence type="ECO:0000256" key="2">
    <source>
        <dbReference type="ARBA" id="ARBA00008610"/>
    </source>
</evidence>
<dbReference type="CDD" id="cd06354">
    <property type="entry name" value="PBP1_PrnA-like"/>
    <property type="match status" value="1"/>
</dbReference>
<sequence length="370" mass="38481">MKTLPSGRQAVLSCSLLLCSSLAVSAPAVPSVMLLFDPAGRADNAINQSASDGLDRAVRDSGIAFGSNAVIDSDDALAQIRDAAKSNSVVIAVGGVSVGALTKTAKEFPNVKFIGVDSLPSGLNTAGLRFREHEGGFLAGALAGKVTSTQILGVVGAGNDPVTTKYRAGFMAGVKFVCAKCTVLSANVTKPNDMFGANTLTKGLFAKGADIVLAAAGSSSRGVVSAATTVECLNLKTLPKGVTFRSDVFKDVPRSGDYKDTCKGDSRPVFAIGTESNMNRYGDTDVDPTTLNHTLTSIIKRADNAVYAILSDIAAGRPWRPGERGFALQNGGIELSVEKTNRALITPQMEKDLTKIQKLVTDGVIKVPVQ</sequence>
<evidence type="ECO:0000259" key="8">
    <source>
        <dbReference type="Pfam" id="PF02608"/>
    </source>
</evidence>
<dbReference type="Gene3D" id="3.40.50.2300">
    <property type="match status" value="2"/>
</dbReference>
<name>A0ABV6B9T6_9DEIO</name>
<dbReference type="InterPro" id="IPR028082">
    <property type="entry name" value="Peripla_BP_I"/>
</dbReference>
<evidence type="ECO:0000256" key="7">
    <source>
        <dbReference type="SAM" id="SignalP"/>
    </source>
</evidence>
<keyword evidence="5" id="KW-0472">Membrane</keyword>
<comment type="caution">
    <text evidence="9">The sequence shown here is derived from an EMBL/GenBank/DDBJ whole genome shotgun (WGS) entry which is preliminary data.</text>
</comment>
<feature type="domain" description="ABC transporter substrate-binding protein PnrA-like" evidence="8">
    <location>
        <begin position="33"/>
        <end position="227"/>
    </location>
</feature>
<reference evidence="9 10" key="1">
    <citation type="submission" date="2024-09" db="EMBL/GenBank/DDBJ databases">
        <authorList>
            <person name="Sun Q."/>
            <person name="Mori K."/>
        </authorList>
    </citation>
    <scope>NUCLEOTIDE SEQUENCE [LARGE SCALE GENOMIC DNA]</scope>
    <source>
        <strain evidence="9 10">JCM 13503</strain>
    </source>
</reference>
<dbReference type="SUPFAM" id="SSF53822">
    <property type="entry name" value="Periplasmic binding protein-like I"/>
    <property type="match status" value="1"/>
</dbReference>
<keyword evidence="4 7" id="KW-0732">Signal</keyword>
<dbReference type="InterPro" id="IPR050957">
    <property type="entry name" value="BMP_lipoprotein"/>
</dbReference>
<comment type="subcellular location">
    <subcellularLocation>
        <location evidence="1">Cell membrane</location>
        <topology evidence="1">Lipid-anchor</topology>
    </subcellularLocation>
</comment>
<evidence type="ECO:0000256" key="5">
    <source>
        <dbReference type="ARBA" id="ARBA00023136"/>
    </source>
</evidence>
<evidence type="ECO:0000313" key="9">
    <source>
        <dbReference type="EMBL" id="MFB9995181.1"/>
    </source>
</evidence>
<evidence type="ECO:0000256" key="4">
    <source>
        <dbReference type="ARBA" id="ARBA00022729"/>
    </source>
</evidence>
<evidence type="ECO:0000256" key="3">
    <source>
        <dbReference type="ARBA" id="ARBA00022475"/>
    </source>
</evidence>
<dbReference type="EMBL" id="JBHLYR010000084">
    <property type="protein sequence ID" value="MFB9995181.1"/>
    <property type="molecule type" value="Genomic_DNA"/>
</dbReference>
<keyword evidence="6" id="KW-0449">Lipoprotein</keyword>
<dbReference type="RefSeq" id="WP_380016867.1">
    <property type="nucleotide sequence ID" value="NZ_JBHLYR010000084.1"/>
</dbReference>
<dbReference type="PANTHER" id="PTHR34296">
    <property type="entry name" value="TRANSCRIPTIONAL ACTIVATOR PROTEIN MED"/>
    <property type="match status" value="1"/>
</dbReference>
<evidence type="ECO:0000256" key="6">
    <source>
        <dbReference type="ARBA" id="ARBA00023288"/>
    </source>
</evidence>
<keyword evidence="10" id="KW-1185">Reference proteome</keyword>
<dbReference type="InterPro" id="IPR003760">
    <property type="entry name" value="PnrA-like"/>
</dbReference>
<evidence type="ECO:0000313" key="10">
    <source>
        <dbReference type="Proteomes" id="UP001589733"/>
    </source>
</evidence>
<accession>A0ABV6B9T6</accession>
<protein>
    <submittedName>
        <fullName evidence="9">BMP family protein</fullName>
    </submittedName>
</protein>
<feature type="signal peptide" evidence="7">
    <location>
        <begin position="1"/>
        <end position="25"/>
    </location>
</feature>
<proteinExistence type="inferred from homology"/>
<evidence type="ECO:0000256" key="1">
    <source>
        <dbReference type="ARBA" id="ARBA00004193"/>
    </source>
</evidence>
<dbReference type="PANTHER" id="PTHR34296:SF2">
    <property type="entry name" value="ABC TRANSPORTER GUANOSINE-BINDING PROTEIN NUPN"/>
    <property type="match status" value="1"/>
</dbReference>
<dbReference type="Proteomes" id="UP001589733">
    <property type="component" value="Unassembled WGS sequence"/>
</dbReference>
<dbReference type="Pfam" id="PF02608">
    <property type="entry name" value="Bmp"/>
    <property type="match status" value="1"/>
</dbReference>
<organism evidence="9 10">
    <name type="scientific">Deinococcus oregonensis</name>
    <dbReference type="NCBI Taxonomy" id="1805970"/>
    <lineage>
        <taxon>Bacteria</taxon>
        <taxon>Thermotogati</taxon>
        <taxon>Deinococcota</taxon>
        <taxon>Deinococci</taxon>
        <taxon>Deinococcales</taxon>
        <taxon>Deinococcaceae</taxon>
        <taxon>Deinococcus</taxon>
    </lineage>
</organism>